<feature type="active site" evidence="9">
    <location>
        <position position="120"/>
    </location>
</feature>
<dbReference type="GO" id="GO:0005886">
    <property type="term" value="C:plasma membrane"/>
    <property type="evidence" value="ECO:0007669"/>
    <property type="project" value="UniProtKB-SubCell"/>
</dbReference>
<evidence type="ECO:0000256" key="9">
    <source>
        <dbReference type="HAMAP-Rule" id="MF_00161"/>
    </source>
</evidence>
<dbReference type="eggNOG" id="COG0597">
    <property type="taxonomic scope" value="Bacteria"/>
</dbReference>
<dbReference type="EMBL" id="CP003220">
    <property type="protein sequence ID" value="EGB13604.1"/>
    <property type="molecule type" value="Genomic_DNA"/>
</dbReference>
<evidence type="ECO:0000256" key="6">
    <source>
        <dbReference type="ARBA" id="ARBA00022801"/>
    </source>
</evidence>
<feature type="active site" evidence="9">
    <location>
        <position position="138"/>
    </location>
</feature>
<comment type="similarity">
    <text evidence="1 9 11">Belongs to the peptidase A8 family.</text>
</comment>
<sequence>MNRYKLAAVWAAGTVVLDQITKLLVHNLMQPWTGREIVPGLFNLVHVLNKGAAWGFLDDDKIDWQRPLFILISLAAVLVIAYMIRLTRDGDRWMLAGLGMIAGGAVGNAIDRLWLGSVIDFLDFYAGSYHWPAFNVADSALTVGAGCIIVSTLLNRGDTRKPSRLS</sequence>
<dbReference type="NCBIfam" id="TIGR00077">
    <property type="entry name" value="lspA"/>
    <property type="match status" value="1"/>
</dbReference>
<dbReference type="STRING" id="641491.DND132_0387"/>
<evidence type="ECO:0000256" key="2">
    <source>
        <dbReference type="ARBA" id="ARBA00022475"/>
    </source>
</evidence>
<gene>
    <name evidence="9" type="primary">lspA</name>
    <name evidence="12" type="ORF">DND132_0387</name>
</gene>
<evidence type="ECO:0000313" key="12">
    <source>
        <dbReference type="EMBL" id="EGB13604.1"/>
    </source>
</evidence>
<accession>F0JEW9</accession>
<dbReference type="EC" id="3.4.23.36" evidence="9"/>
<comment type="catalytic activity">
    <reaction evidence="9 10">
        <text>Release of signal peptides from bacterial membrane prolipoproteins. Hydrolyzes -Xaa-Yaa-Zaa-|-(S,diacylglyceryl)Cys-, in which Xaa is hydrophobic (preferably Leu), and Yaa (Ala or Ser) and Zaa (Gly or Ala) have small, neutral side chains.</text>
        <dbReference type="EC" id="3.4.23.36"/>
    </reaction>
</comment>
<name>F0JEW9_9BACT</name>
<keyword evidence="6 9" id="KW-0378">Hydrolase</keyword>
<evidence type="ECO:0000256" key="10">
    <source>
        <dbReference type="RuleBase" id="RU000594"/>
    </source>
</evidence>
<dbReference type="OrthoDB" id="9810259at2"/>
<evidence type="ECO:0000313" key="13">
    <source>
        <dbReference type="Proteomes" id="UP000007845"/>
    </source>
</evidence>
<dbReference type="PROSITE" id="PS00855">
    <property type="entry name" value="SPASE_II"/>
    <property type="match status" value="1"/>
</dbReference>
<dbReference type="GO" id="GO:0004190">
    <property type="term" value="F:aspartic-type endopeptidase activity"/>
    <property type="evidence" value="ECO:0007669"/>
    <property type="project" value="UniProtKB-UniRule"/>
</dbReference>
<dbReference type="HOGENOM" id="CLU_083252_4_0_7"/>
<keyword evidence="7 9" id="KW-1133">Transmembrane helix</keyword>
<evidence type="ECO:0000256" key="7">
    <source>
        <dbReference type="ARBA" id="ARBA00022989"/>
    </source>
</evidence>
<evidence type="ECO:0000256" key="3">
    <source>
        <dbReference type="ARBA" id="ARBA00022670"/>
    </source>
</evidence>
<dbReference type="SMR" id="F0JEW9"/>
<dbReference type="UniPathway" id="UPA00665"/>
<dbReference type="Proteomes" id="UP000007845">
    <property type="component" value="Chromosome"/>
</dbReference>
<dbReference type="RefSeq" id="WP_014321032.1">
    <property type="nucleotide sequence ID" value="NC_016803.1"/>
</dbReference>
<dbReference type="PANTHER" id="PTHR33695">
    <property type="entry name" value="LIPOPROTEIN SIGNAL PEPTIDASE"/>
    <property type="match status" value="1"/>
</dbReference>
<dbReference type="KEGG" id="ddn:DND132_0387"/>
<keyword evidence="2 9" id="KW-1003">Cell membrane</keyword>
<dbReference type="PANTHER" id="PTHR33695:SF1">
    <property type="entry name" value="LIPOPROTEIN SIGNAL PEPTIDASE"/>
    <property type="match status" value="1"/>
</dbReference>
<keyword evidence="5 9" id="KW-0064">Aspartyl protease</keyword>
<dbReference type="InterPro" id="IPR001872">
    <property type="entry name" value="Peptidase_A8"/>
</dbReference>
<feature type="transmembrane region" description="Helical" evidence="9">
    <location>
        <begin position="130"/>
        <end position="154"/>
    </location>
</feature>
<comment type="caution">
    <text evidence="9">Lacks conserved residue(s) required for the propagation of feature annotation.</text>
</comment>
<organism evidence="12 13">
    <name type="scientific">Pseudodesulfovibrio mercurii</name>
    <dbReference type="NCBI Taxonomy" id="641491"/>
    <lineage>
        <taxon>Bacteria</taxon>
        <taxon>Pseudomonadati</taxon>
        <taxon>Thermodesulfobacteriota</taxon>
        <taxon>Desulfovibrionia</taxon>
        <taxon>Desulfovibrionales</taxon>
        <taxon>Desulfovibrionaceae</taxon>
    </lineage>
</organism>
<comment type="function">
    <text evidence="9 10">This protein specifically catalyzes the removal of signal peptides from prolipoproteins.</text>
</comment>
<proteinExistence type="inferred from homology"/>
<keyword evidence="4 9" id="KW-0812">Transmembrane</keyword>
<feature type="transmembrane region" description="Helical" evidence="9">
    <location>
        <begin position="93"/>
        <end position="110"/>
    </location>
</feature>
<comment type="pathway">
    <text evidence="9">Protein modification; lipoprotein biosynthesis (signal peptide cleavage).</text>
</comment>
<evidence type="ECO:0000256" key="11">
    <source>
        <dbReference type="RuleBase" id="RU004181"/>
    </source>
</evidence>
<dbReference type="HAMAP" id="MF_00161">
    <property type="entry name" value="LspA"/>
    <property type="match status" value="1"/>
</dbReference>
<dbReference type="GO" id="GO:0006508">
    <property type="term" value="P:proteolysis"/>
    <property type="evidence" value="ECO:0007669"/>
    <property type="project" value="UniProtKB-KW"/>
</dbReference>
<dbReference type="Pfam" id="PF01252">
    <property type="entry name" value="Peptidase_A8"/>
    <property type="match status" value="1"/>
</dbReference>
<evidence type="ECO:0000256" key="8">
    <source>
        <dbReference type="ARBA" id="ARBA00023136"/>
    </source>
</evidence>
<evidence type="ECO:0000256" key="4">
    <source>
        <dbReference type="ARBA" id="ARBA00022692"/>
    </source>
</evidence>
<keyword evidence="13" id="KW-1185">Reference proteome</keyword>
<evidence type="ECO:0000256" key="1">
    <source>
        <dbReference type="ARBA" id="ARBA00006139"/>
    </source>
</evidence>
<comment type="subcellular location">
    <subcellularLocation>
        <location evidence="9">Cell membrane</location>
        <topology evidence="9">Multi-pass membrane protein</topology>
    </subcellularLocation>
</comment>
<keyword evidence="8 9" id="KW-0472">Membrane</keyword>
<dbReference type="AlphaFoldDB" id="F0JEW9"/>
<protein>
    <recommendedName>
        <fullName evidence="9">Lipoprotein signal peptidase</fullName>
        <ecNumber evidence="9">3.4.23.36</ecNumber>
    </recommendedName>
    <alternativeName>
        <fullName evidence="9">Prolipoprotein signal peptidase</fullName>
    </alternativeName>
    <alternativeName>
        <fullName evidence="9">Signal peptidase II</fullName>
        <shortName evidence="9">SPase II</shortName>
    </alternativeName>
</protein>
<keyword evidence="3 9" id="KW-0645">Protease</keyword>
<feature type="transmembrane region" description="Helical" evidence="9">
    <location>
        <begin position="68"/>
        <end position="86"/>
    </location>
</feature>
<dbReference type="PRINTS" id="PR00781">
    <property type="entry name" value="LIPOSIGPTASE"/>
</dbReference>
<keyword evidence="12" id="KW-0449">Lipoprotein</keyword>
<evidence type="ECO:0000256" key="5">
    <source>
        <dbReference type="ARBA" id="ARBA00022750"/>
    </source>
</evidence>
<reference evidence="12 13" key="1">
    <citation type="journal article" date="2011" name="J. Bacteriol.">
        <title>Genome sequence of the mercury-methylating strain Desulfovibrio desulfuricans ND132.</title>
        <authorList>
            <person name="Brown S.D."/>
            <person name="Gilmour C.C."/>
            <person name="Kucken A.M."/>
            <person name="Wall J.D."/>
            <person name="Elias D.A."/>
            <person name="Brandt C.C."/>
            <person name="Podar M."/>
            <person name="Chertkov O."/>
            <person name="Held B."/>
            <person name="Bruce D.C."/>
            <person name="Detter J.C."/>
            <person name="Tapia R."/>
            <person name="Han C.S."/>
            <person name="Goodwin L.A."/>
            <person name="Cheng J.F."/>
            <person name="Pitluck S."/>
            <person name="Woyke T."/>
            <person name="Mikhailova N."/>
            <person name="Ivanova N.N."/>
            <person name="Han J."/>
            <person name="Lucas S."/>
            <person name="Lapidus A.L."/>
            <person name="Land M.L."/>
            <person name="Hauser L.J."/>
            <person name="Palumbo A.V."/>
        </authorList>
    </citation>
    <scope>NUCLEOTIDE SEQUENCE [LARGE SCALE GENOMIC DNA]</scope>
    <source>
        <strain evidence="12 13">ND132</strain>
    </source>
</reference>